<reference evidence="3 4" key="1">
    <citation type="journal article" date="2018" name="Proc. Natl. Acad. Sci. U.S.A.">
        <title>Draft genome sequence of Camellia sinensis var. sinensis provides insights into the evolution of the tea genome and tea quality.</title>
        <authorList>
            <person name="Wei C."/>
            <person name="Yang H."/>
            <person name="Wang S."/>
            <person name="Zhao J."/>
            <person name="Liu C."/>
            <person name="Gao L."/>
            <person name="Xia E."/>
            <person name="Lu Y."/>
            <person name="Tai Y."/>
            <person name="She G."/>
            <person name="Sun J."/>
            <person name="Cao H."/>
            <person name="Tong W."/>
            <person name="Gao Q."/>
            <person name="Li Y."/>
            <person name="Deng W."/>
            <person name="Jiang X."/>
            <person name="Wang W."/>
            <person name="Chen Q."/>
            <person name="Zhang S."/>
            <person name="Li H."/>
            <person name="Wu J."/>
            <person name="Wang P."/>
            <person name="Li P."/>
            <person name="Shi C."/>
            <person name="Zheng F."/>
            <person name="Jian J."/>
            <person name="Huang B."/>
            <person name="Shan D."/>
            <person name="Shi M."/>
            <person name="Fang C."/>
            <person name="Yue Y."/>
            <person name="Li F."/>
            <person name="Li D."/>
            <person name="Wei S."/>
            <person name="Han B."/>
            <person name="Jiang C."/>
            <person name="Yin Y."/>
            <person name="Xia T."/>
            <person name="Zhang Z."/>
            <person name="Bennetzen J.L."/>
            <person name="Zhao S."/>
            <person name="Wan X."/>
        </authorList>
    </citation>
    <scope>NUCLEOTIDE SEQUENCE [LARGE SCALE GENOMIC DNA]</scope>
    <source>
        <strain evidence="4">cv. Shuchazao</strain>
        <tissue evidence="3">Leaf</tissue>
    </source>
</reference>
<feature type="region of interest" description="Disordered" evidence="1">
    <location>
        <begin position="214"/>
        <end position="406"/>
    </location>
</feature>
<accession>A0A4S4EPK8</accession>
<feature type="region of interest" description="Disordered" evidence="1">
    <location>
        <begin position="140"/>
        <end position="162"/>
    </location>
</feature>
<proteinExistence type="predicted"/>
<dbReference type="InterPro" id="IPR056988">
    <property type="entry name" value="Zn_ribbon_pln"/>
</dbReference>
<dbReference type="Proteomes" id="UP000306102">
    <property type="component" value="Unassembled WGS sequence"/>
</dbReference>
<dbReference type="InterPro" id="IPR036869">
    <property type="entry name" value="J_dom_sf"/>
</dbReference>
<protein>
    <recommendedName>
        <fullName evidence="2">J domain-containing protein</fullName>
    </recommendedName>
</protein>
<feature type="compositionally biased region" description="Low complexity" evidence="1">
    <location>
        <begin position="219"/>
        <end position="236"/>
    </location>
</feature>
<feature type="compositionally biased region" description="Polar residues" evidence="1">
    <location>
        <begin position="254"/>
        <end position="272"/>
    </location>
</feature>
<dbReference type="PROSITE" id="PS50076">
    <property type="entry name" value="DNAJ_2"/>
    <property type="match status" value="1"/>
</dbReference>
<sequence length="1093" mass="122841">MECNKDEAIRAKEVAEKKMHNDEFEGARKFAQKAQRLFPELENISQLLTVCNVHCSAQNKICGTEMDWYGILQMERFSDEANIKKQYRKLALVLHPDKNQFPGAEAAFKLIGEANMVLSDKGKRSLYDSKCRFSMRTAATNPPSRQVNKIPGDRKQHVPTQTSLSNGRQAFWTSCPFCNMRYQYYRDFVNRALRCQNCAKPFIAYDLGAQNVPPVSSNSQPAFPQQKQAQSQEQFKVGSQSTGGFPPPHMGHQGSFSNKTVGSEPVSRTGSTADVGGGSKINVEKDGHARKVDGKEGVGLAKVDTVKPKKSGTSRNPTRKRGRKLVVESSESCDAATSADTEDVIIQENGDSSAGQNSGLNGIPHTRRSFRRRQNVSYNERLNDDDDFASPPKRSKGNGLSSKDNKEELKEAFNNGVAKTDNSAGFAAAADREKEDIKRKGNAHLKGSLPNGSGEAAEHGVNREEAAMADCNAKTSEVIDDSDCAPNPEYYECPDSEFNDFDKDKEDTCFAVDQIWACYDPTDGMPRFYARVRKVFSPGFRLRITWLEPDPEEQDEINWVNEDLPIACGKFFHGNPENIVDRLIFSHQVHCEKGSSRGSFMVYPRKGETWALFKDWDVSWSSDAENHKNYKFEIMEIISDFVEGYGVRVAYLDKVKGFVSLFQPTTREGIVSFLIPPTELLRFSHRIPSFKMTGTEREGVPKGSFELDPASLPIKFDECGDVKMEASPEKGVKFMKSAEKLNTPKKDVGFEWENDLEKEKFKLRRSPRDLSKDKKYNQMNASQCPIKEGTAKDDLDSADKKHVDLTPSKGRAPCNGDEKLNLPMNESSPQSFAKCPSVPPSFSPGGKILEEFHNFKEDKSEGKFQLGQIWALYNIDSNDRLPTSYAQIKKIGSCPFQLHVAMLEPCTHFTDRMQAVCCGTFKVQTGKPRIFSPSSFSHALKEDFIGKNRFDIYPREGEIWALYKDWNANMSCSDLKDCKYELVEVLEDNEHCTKVSPLIRLNGYKSVFKAPRRQRSGSGAMEIPRVELARFSHQIPSFKLTEEKDGRLKGFWELDPDAIPGNLFCDQLDQVVYGSGIPFVSLCFIFNEVVLLD</sequence>
<dbReference type="Pfam" id="PF00226">
    <property type="entry name" value="DnaJ"/>
    <property type="match status" value="1"/>
</dbReference>
<name>A0A4S4EPK8_CAMSN</name>
<dbReference type="PANTHER" id="PTHR45089">
    <property type="entry name" value="DNAJ HEAT SHOCK AMINO-TERMINAL DOMAIN PROTEIN-RELATED"/>
    <property type="match status" value="1"/>
</dbReference>
<dbReference type="Gene3D" id="1.10.287.110">
    <property type="entry name" value="DnaJ domain"/>
    <property type="match status" value="1"/>
</dbReference>
<gene>
    <name evidence="3" type="ORF">TEA_024883</name>
</gene>
<evidence type="ECO:0000256" key="1">
    <source>
        <dbReference type="SAM" id="MobiDB-lite"/>
    </source>
</evidence>
<dbReference type="InterPro" id="IPR024593">
    <property type="entry name" value="DUF3444"/>
</dbReference>
<dbReference type="InterPro" id="IPR001623">
    <property type="entry name" value="DnaJ_domain"/>
</dbReference>
<dbReference type="EMBL" id="SDRB02003203">
    <property type="protein sequence ID" value="THG18185.1"/>
    <property type="molecule type" value="Genomic_DNA"/>
</dbReference>
<dbReference type="SMART" id="SM00271">
    <property type="entry name" value="DnaJ"/>
    <property type="match status" value="1"/>
</dbReference>
<feature type="region of interest" description="Disordered" evidence="1">
    <location>
        <begin position="781"/>
        <end position="817"/>
    </location>
</feature>
<evidence type="ECO:0000313" key="4">
    <source>
        <dbReference type="Proteomes" id="UP000306102"/>
    </source>
</evidence>
<evidence type="ECO:0000259" key="2">
    <source>
        <dbReference type="PROSITE" id="PS50076"/>
    </source>
</evidence>
<comment type="caution">
    <text evidence="3">The sequence shown here is derived from an EMBL/GenBank/DDBJ whole genome shotgun (WGS) entry which is preliminary data.</text>
</comment>
<feature type="compositionally biased region" description="Polar residues" evidence="1">
    <location>
        <begin position="349"/>
        <end position="360"/>
    </location>
</feature>
<dbReference type="STRING" id="542762.A0A4S4EPK8"/>
<feature type="compositionally biased region" description="Basic and acidic residues" evidence="1">
    <location>
        <begin position="789"/>
        <end position="804"/>
    </location>
</feature>
<dbReference type="PANTHER" id="PTHR45089:SF42">
    <property type="entry name" value="J DOMAIN-CONTAINING PROTEIN"/>
    <property type="match status" value="1"/>
</dbReference>
<feature type="compositionally biased region" description="Basic residues" evidence="1">
    <location>
        <begin position="365"/>
        <end position="374"/>
    </location>
</feature>
<dbReference type="CDD" id="cd06257">
    <property type="entry name" value="DnaJ"/>
    <property type="match status" value="1"/>
</dbReference>
<evidence type="ECO:0000313" key="3">
    <source>
        <dbReference type="EMBL" id="THG18185.1"/>
    </source>
</evidence>
<dbReference type="PRINTS" id="PR00625">
    <property type="entry name" value="JDOMAIN"/>
</dbReference>
<dbReference type="Pfam" id="PF23551">
    <property type="entry name" value="Zn_ribbon_20"/>
    <property type="match status" value="1"/>
</dbReference>
<dbReference type="AlphaFoldDB" id="A0A4S4EPK8"/>
<keyword evidence="4" id="KW-1185">Reference proteome</keyword>
<organism evidence="3 4">
    <name type="scientific">Camellia sinensis var. sinensis</name>
    <name type="common">China tea</name>
    <dbReference type="NCBI Taxonomy" id="542762"/>
    <lineage>
        <taxon>Eukaryota</taxon>
        <taxon>Viridiplantae</taxon>
        <taxon>Streptophyta</taxon>
        <taxon>Embryophyta</taxon>
        <taxon>Tracheophyta</taxon>
        <taxon>Spermatophyta</taxon>
        <taxon>Magnoliopsida</taxon>
        <taxon>eudicotyledons</taxon>
        <taxon>Gunneridae</taxon>
        <taxon>Pentapetalae</taxon>
        <taxon>asterids</taxon>
        <taxon>Ericales</taxon>
        <taxon>Theaceae</taxon>
        <taxon>Camellia</taxon>
    </lineage>
</organism>
<feature type="compositionally biased region" description="Basic residues" evidence="1">
    <location>
        <begin position="308"/>
        <end position="324"/>
    </location>
</feature>
<dbReference type="SUPFAM" id="SSF46565">
    <property type="entry name" value="Chaperone J-domain"/>
    <property type="match status" value="1"/>
</dbReference>
<feature type="domain" description="J" evidence="2">
    <location>
        <begin position="67"/>
        <end position="131"/>
    </location>
</feature>
<dbReference type="Pfam" id="PF11926">
    <property type="entry name" value="DUF3444"/>
    <property type="match status" value="2"/>
</dbReference>
<feature type="compositionally biased region" description="Basic and acidic residues" evidence="1">
    <location>
        <begin position="282"/>
        <end position="296"/>
    </location>
</feature>